<dbReference type="Proteomes" id="UP001232445">
    <property type="component" value="Unassembled WGS sequence"/>
</dbReference>
<evidence type="ECO:0000313" key="2">
    <source>
        <dbReference type="EMBL" id="MDQ0340534.1"/>
    </source>
</evidence>
<keyword evidence="1" id="KW-0472">Membrane</keyword>
<protein>
    <submittedName>
        <fullName evidence="2">Uncharacterized protein</fullName>
    </submittedName>
</protein>
<sequence>MGTMAILWYAQWFFWTAVIIGIYFWHKNKHKVIDSKKSESKNV</sequence>
<gene>
    <name evidence="2" type="ORF">J2S00_003358</name>
</gene>
<comment type="caution">
    <text evidence="2">The sequence shown here is derived from an EMBL/GenBank/DDBJ whole genome shotgun (WGS) entry which is preliminary data.</text>
</comment>
<accession>A0ABU0CX64</accession>
<organism evidence="2 3">
    <name type="scientific">Caldalkalibacillus uzonensis</name>
    <dbReference type="NCBI Taxonomy" id="353224"/>
    <lineage>
        <taxon>Bacteria</taxon>
        <taxon>Bacillati</taxon>
        <taxon>Bacillota</taxon>
        <taxon>Bacilli</taxon>
        <taxon>Bacillales</taxon>
        <taxon>Bacillaceae</taxon>
        <taxon>Caldalkalibacillus</taxon>
    </lineage>
</organism>
<keyword evidence="3" id="KW-1185">Reference proteome</keyword>
<dbReference type="RefSeq" id="WP_307342319.1">
    <property type="nucleotide sequence ID" value="NZ_JAUSUQ010000015.1"/>
</dbReference>
<evidence type="ECO:0000256" key="1">
    <source>
        <dbReference type="SAM" id="Phobius"/>
    </source>
</evidence>
<proteinExistence type="predicted"/>
<keyword evidence="1" id="KW-0812">Transmembrane</keyword>
<keyword evidence="1" id="KW-1133">Transmembrane helix</keyword>
<feature type="transmembrane region" description="Helical" evidence="1">
    <location>
        <begin position="6"/>
        <end position="26"/>
    </location>
</feature>
<dbReference type="EMBL" id="JAUSUQ010000015">
    <property type="protein sequence ID" value="MDQ0340534.1"/>
    <property type="molecule type" value="Genomic_DNA"/>
</dbReference>
<evidence type="ECO:0000313" key="3">
    <source>
        <dbReference type="Proteomes" id="UP001232445"/>
    </source>
</evidence>
<name>A0ABU0CX64_9BACI</name>
<reference evidence="2 3" key="1">
    <citation type="submission" date="2023-07" db="EMBL/GenBank/DDBJ databases">
        <title>Genomic Encyclopedia of Type Strains, Phase IV (KMG-IV): sequencing the most valuable type-strain genomes for metagenomic binning, comparative biology and taxonomic classification.</title>
        <authorList>
            <person name="Goeker M."/>
        </authorList>
    </citation>
    <scope>NUCLEOTIDE SEQUENCE [LARGE SCALE GENOMIC DNA]</scope>
    <source>
        <strain evidence="2 3">DSM 17740</strain>
    </source>
</reference>